<proteinExistence type="predicted"/>
<evidence type="ECO:0000313" key="3">
    <source>
        <dbReference type="Proteomes" id="UP000780801"/>
    </source>
</evidence>
<organism evidence="2 3">
    <name type="scientific">Lunasporangiospora selenospora</name>
    <dbReference type="NCBI Taxonomy" id="979761"/>
    <lineage>
        <taxon>Eukaryota</taxon>
        <taxon>Fungi</taxon>
        <taxon>Fungi incertae sedis</taxon>
        <taxon>Mucoromycota</taxon>
        <taxon>Mortierellomycotina</taxon>
        <taxon>Mortierellomycetes</taxon>
        <taxon>Mortierellales</taxon>
        <taxon>Mortierellaceae</taxon>
        <taxon>Lunasporangiospora</taxon>
    </lineage>
</organism>
<comment type="caution">
    <text evidence="2">The sequence shown here is derived from an EMBL/GenBank/DDBJ whole genome shotgun (WGS) entry which is preliminary data.</text>
</comment>
<reference evidence="2" key="1">
    <citation type="journal article" date="2020" name="Fungal Divers.">
        <title>Resolving the Mortierellaceae phylogeny through synthesis of multi-gene phylogenetics and phylogenomics.</title>
        <authorList>
            <person name="Vandepol N."/>
            <person name="Liber J."/>
            <person name="Desiro A."/>
            <person name="Na H."/>
            <person name="Kennedy M."/>
            <person name="Barry K."/>
            <person name="Grigoriev I.V."/>
            <person name="Miller A.N."/>
            <person name="O'Donnell K."/>
            <person name="Stajich J.E."/>
            <person name="Bonito G."/>
        </authorList>
    </citation>
    <scope>NUCLEOTIDE SEQUENCE</scope>
    <source>
        <strain evidence="2">KOD1015</strain>
    </source>
</reference>
<dbReference type="AlphaFoldDB" id="A0A9P6EW23"/>
<dbReference type="Proteomes" id="UP000780801">
    <property type="component" value="Unassembled WGS sequence"/>
</dbReference>
<evidence type="ECO:0000259" key="1">
    <source>
        <dbReference type="Pfam" id="PF06395"/>
    </source>
</evidence>
<evidence type="ECO:0000313" key="2">
    <source>
        <dbReference type="EMBL" id="KAF9536293.1"/>
    </source>
</evidence>
<sequence>MDIETPGPNISNANAGKLAVYRFITSCRSDPQFLDDDMFTISELYQDNTNGFVK</sequence>
<keyword evidence="3" id="KW-1185">Reference proteome</keyword>
<accession>A0A9P6EW23</accession>
<dbReference type="Pfam" id="PF06395">
    <property type="entry name" value="CDC24"/>
    <property type="match status" value="1"/>
</dbReference>
<dbReference type="OrthoDB" id="1594986at2759"/>
<feature type="non-terminal residue" evidence="2">
    <location>
        <position position="54"/>
    </location>
</feature>
<gene>
    <name evidence="2" type="ORF">BGW38_010252</name>
</gene>
<protein>
    <recommendedName>
        <fullName evidence="1">Cdc24/Scd1 N-terminal domain-containing protein</fullName>
    </recommendedName>
</protein>
<feature type="domain" description="Cdc24/Scd1 N-terminal" evidence="1">
    <location>
        <begin position="8"/>
        <end position="54"/>
    </location>
</feature>
<dbReference type="InterPro" id="IPR010481">
    <property type="entry name" value="Cdc24/Scd1_N"/>
</dbReference>
<name>A0A9P6EW23_9FUNG</name>
<dbReference type="EMBL" id="JAABOA010008103">
    <property type="protein sequence ID" value="KAF9536293.1"/>
    <property type="molecule type" value="Genomic_DNA"/>
</dbReference>